<evidence type="ECO:0000313" key="2">
    <source>
        <dbReference type="EMBL" id="MSS18486.1"/>
    </source>
</evidence>
<dbReference type="InterPro" id="IPR032272">
    <property type="entry name" value="DUF4834"/>
</dbReference>
<dbReference type="EMBL" id="VULT01000022">
    <property type="protein sequence ID" value="MSS18486.1"/>
    <property type="molecule type" value="Genomic_DNA"/>
</dbReference>
<reference evidence="2 3" key="1">
    <citation type="submission" date="2019-08" db="EMBL/GenBank/DDBJ databases">
        <title>In-depth cultivation of the pig gut microbiome towards novel bacterial diversity and tailored functional studies.</title>
        <authorList>
            <person name="Wylensek D."/>
            <person name="Hitch T.C.A."/>
            <person name="Clavel T."/>
        </authorList>
    </citation>
    <scope>NUCLEOTIDE SEQUENCE [LARGE SCALE GENOMIC DNA]</scope>
    <source>
        <strain evidence="2 3">Oil-RF-744-WCA-WT-10</strain>
    </source>
</reference>
<evidence type="ECO:0000313" key="3">
    <source>
        <dbReference type="Proteomes" id="UP000483362"/>
    </source>
</evidence>
<gene>
    <name evidence="2" type="ORF">FYJ29_12075</name>
</gene>
<dbReference type="AlphaFoldDB" id="A0A6L5XG63"/>
<name>A0A6L5XG63_9BACT</name>
<evidence type="ECO:0000256" key="1">
    <source>
        <dbReference type="SAM" id="MobiDB-lite"/>
    </source>
</evidence>
<organism evidence="2 3">
    <name type="scientific">Sodaliphilus pleomorphus</name>
    <dbReference type="NCBI Taxonomy" id="2606626"/>
    <lineage>
        <taxon>Bacteria</taxon>
        <taxon>Pseudomonadati</taxon>
        <taxon>Bacteroidota</taxon>
        <taxon>Bacteroidia</taxon>
        <taxon>Bacteroidales</taxon>
        <taxon>Muribaculaceae</taxon>
        <taxon>Sodaliphilus</taxon>
    </lineage>
</organism>
<keyword evidence="3" id="KW-1185">Reference proteome</keyword>
<comment type="caution">
    <text evidence="2">The sequence shown here is derived from an EMBL/GenBank/DDBJ whole genome shotgun (WGS) entry which is preliminary data.</text>
</comment>
<dbReference type="Proteomes" id="UP000483362">
    <property type="component" value="Unassembled WGS sequence"/>
</dbReference>
<proteinExistence type="predicted"/>
<feature type="region of interest" description="Disordered" evidence="1">
    <location>
        <begin position="37"/>
        <end position="70"/>
    </location>
</feature>
<protein>
    <submittedName>
        <fullName evidence="2">DUF4834 family protein</fullName>
    </submittedName>
</protein>
<dbReference type="RefSeq" id="WP_154327683.1">
    <property type="nucleotide sequence ID" value="NZ_CP045696.1"/>
</dbReference>
<accession>A0A6L5XG63</accession>
<sequence length="112" mass="13171">MWIFLLLIILLLLLWPVIRLALGYRKLRQHMSQAYRQQQYDNASRQGRQRRQDTGDYDPATGRRKVYSESDGEYVDFEEVDNGRRDTVAAQQQACDTVVEEQVSDAEYEDIP</sequence>
<dbReference type="Pfam" id="PF16118">
    <property type="entry name" value="DUF4834"/>
    <property type="match status" value="1"/>
</dbReference>